<organism evidence="2 3">
    <name type="scientific">Vibrio marisflavi CECT 7928</name>
    <dbReference type="NCBI Taxonomy" id="634439"/>
    <lineage>
        <taxon>Bacteria</taxon>
        <taxon>Pseudomonadati</taxon>
        <taxon>Pseudomonadota</taxon>
        <taxon>Gammaproteobacteria</taxon>
        <taxon>Vibrionales</taxon>
        <taxon>Vibrionaceae</taxon>
        <taxon>Vibrio</taxon>
    </lineage>
</organism>
<evidence type="ECO:0000313" key="3">
    <source>
        <dbReference type="Proteomes" id="UP000838748"/>
    </source>
</evidence>
<feature type="signal peptide" evidence="1">
    <location>
        <begin position="1"/>
        <end position="22"/>
    </location>
</feature>
<gene>
    <name evidence="2" type="ORF">VMF7928_00714</name>
</gene>
<protein>
    <recommendedName>
        <fullName evidence="4">Chitin-binding type-3 domain-containing protein</fullName>
    </recommendedName>
</protein>
<comment type="caution">
    <text evidence="2">The sequence shown here is derived from an EMBL/GenBank/DDBJ whole genome shotgun (WGS) entry which is preliminary data.</text>
</comment>
<accession>A0ABN8E1X1</accession>
<evidence type="ECO:0000256" key="1">
    <source>
        <dbReference type="SAM" id="SignalP"/>
    </source>
</evidence>
<keyword evidence="1" id="KW-0732">Signal</keyword>
<keyword evidence="3" id="KW-1185">Reference proteome</keyword>
<sequence>MKYLLTIISLLLIAITSVYSHADGKQQNLYLGCYANGSLQPAGSQVHINGRYYTCTKDATAGYPASGSKYKWVLIRKTYGNKAP</sequence>
<reference evidence="2" key="1">
    <citation type="submission" date="2021-11" db="EMBL/GenBank/DDBJ databases">
        <authorList>
            <person name="Rodrigo-Torres L."/>
            <person name="Arahal R. D."/>
            <person name="Lucena T."/>
        </authorList>
    </citation>
    <scope>NUCLEOTIDE SEQUENCE</scope>
    <source>
        <strain evidence="2">CECT 7928</strain>
    </source>
</reference>
<dbReference type="EMBL" id="CAKLDM010000001">
    <property type="protein sequence ID" value="CAH0536824.1"/>
    <property type="molecule type" value="Genomic_DNA"/>
</dbReference>
<dbReference type="Proteomes" id="UP000838748">
    <property type="component" value="Unassembled WGS sequence"/>
</dbReference>
<name>A0ABN8E1X1_9VIBR</name>
<proteinExistence type="predicted"/>
<feature type="chain" id="PRO_5046339987" description="Chitin-binding type-3 domain-containing protein" evidence="1">
    <location>
        <begin position="23"/>
        <end position="84"/>
    </location>
</feature>
<evidence type="ECO:0008006" key="4">
    <source>
        <dbReference type="Google" id="ProtNLM"/>
    </source>
</evidence>
<evidence type="ECO:0000313" key="2">
    <source>
        <dbReference type="EMBL" id="CAH0536824.1"/>
    </source>
</evidence>